<evidence type="ECO:0000313" key="3">
    <source>
        <dbReference type="Proteomes" id="UP001217500"/>
    </source>
</evidence>
<name>A0AAE9XTW5_9PROT</name>
<feature type="signal peptide" evidence="1">
    <location>
        <begin position="1"/>
        <end position="25"/>
    </location>
</feature>
<keyword evidence="3" id="KW-1185">Reference proteome</keyword>
<keyword evidence="1" id="KW-0732">Signal</keyword>
<dbReference type="EMBL" id="CP116805">
    <property type="protein sequence ID" value="WCL52569.1"/>
    <property type="molecule type" value="Genomic_DNA"/>
</dbReference>
<dbReference type="RefSeq" id="WP_289501819.1">
    <property type="nucleotide sequence ID" value="NZ_CP116805.1"/>
</dbReference>
<accession>A0AAE9XTW5</accession>
<dbReference type="AlphaFoldDB" id="A0AAE9XTW5"/>
<dbReference type="SUPFAM" id="SSF159501">
    <property type="entry name" value="EreA/ChaN-like"/>
    <property type="match status" value="1"/>
</dbReference>
<gene>
    <name evidence="2" type="ORF">PH603_08420</name>
</gene>
<dbReference type="KEGG" id="gso:PH603_08420"/>
<proteinExistence type="predicted"/>
<protein>
    <recommendedName>
        <fullName evidence="4">Erythromycin esterase family protein</fullName>
    </recommendedName>
</protein>
<sequence>MKLFQGVRVAGFLGLLLITGLPAEAHDEKLPPPDTKAVVAAATLSFTYSEEGLSGPGATHLATLVKGAQFVLLGEEHFDHEIPRFAEGLFRDLKAQEGFNTFVVENDPLAMETISGKGYRGNLPAIAKLAKDYPFHIGFSSDQDLALYARVTEIADLWGIEQAQGAIRYLERIAALAPKAKRPLVEAELAVAREKESFTNLGGYIHDDEGTLGRLQALQAALGLKAGSEGDILLARLIHSAEIYSFNRRGMEGEYVGLYNNTWREALFKKQFMARYSVAAKKHPVKAMFKMGSYHMYRGMSPVRGFTIGNFAHEFAIANGSKAVGLDVIAIGEMKWEDIPVWMRPMLPDVKPGTPIIVDFTPLQPISGLLAKQLPEEADGLRLRAYVHGHDAMVVLPDSKQATVKLTRE</sequence>
<evidence type="ECO:0008006" key="4">
    <source>
        <dbReference type="Google" id="ProtNLM"/>
    </source>
</evidence>
<dbReference type="Proteomes" id="UP001217500">
    <property type="component" value="Chromosome"/>
</dbReference>
<evidence type="ECO:0000256" key="1">
    <source>
        <dbReference type="SAM" id="SignalP"/>
    </source>
</evidence>
<feature type="chain" id="PRO_5042107367" description="Erythromycin esterase family protein" evidence="1">
    <location>
        <begin position="26"/>
        <end position="409"/>
    </location>
</feature>
<organism evidence="2 3">
    <name type="scientific">Gimibacter soli</name>
    <dbReference type="NCBI Taxonomy" id="3024400"/>
    <lineage>
        <taxon>Bacteria</taxon>
        <taxon>Pseudomonadati</taxon>
        <taxon>Pseudomonadota</taxon>
        <taxon>Alphaproteobacteria</taxon>
        <taxon>Kordiimonadales</taxon>
        <taxon>Temperatibacteraceae</taxon>
        <taxon>Gimibacter</taxon>
    </lineage>
</organism>
<evidence type="ECO:0000313" key="2">
    <source>
        <dbReference type="EMBL" id="WCL52569.1"/>
    </source>
</evidence>
<reference evidence="2" key="1">
    <citation type="submission" date="2023-01" db="EMBL/GenBank/DDBJ databases">
        <title>The genome sequence of Kordiimonadaceae bacterium 6D33.</title>
        <authorList>
            <person name="Liu Y."/>
        </authorList>
    </citation>
    <scope>NUCLEOTIDE SEQUENCE</scope>
    <source>
        <strain evidence="2">6D33</strain>
    </source>
</reference>